<accession>A0ABV2BS13</accession>
<dbReference type="Gene3D" id="2.160.10.10">
    <property type="entry name" value="Hexapeptide repeat proteins"/>
    <property type="match status" value="1"/>
</dbReference>
<evidence type="ECO:0000256" key="6">
    <source>
        <dbReference type="ARBA" id="ARBA00023315"/>
    </source>
</evidence>
<dbReference type="InterPro" id="IPR056729">
    <property type="entry name" value="GMPPB_C"/>
</dbReference>
<dbReference type="EMBL" id="JBEVCJ010000005">
    <property type="protein sequence ID" value="MET1254721.1"/>
    <property type="molecule type" value="Genomic_DNA"/>
</dbReference>
<comment type="pathway">
    <text evidence="7">Bacterial outer membrane biogenesis; LPS lipid A biosynthesis.</text>
</comment>
<evidence type="ECO:0000256" key="4">
    <source>
        <dbReference type="ARBA" id="ARBA00022737"/>
    </source>
</evidence>
<dbReference type="PANTHER" id="PTHR43378">
    <property type="entry name" value="UDP-3-O-ACYLGLUCOSAMINE N-ACYLTRANSFERASE"/>
    <property type="match status" value="1"/>
</dbReference>
<dbReference type="PANTHER" id="PTHR43378:SF2">
    <property type="entry name" value="UDP-3-O-ACYLGLUCOSAMINE N-ACYLTRANSFERASE 1, MITOCHONDRIAL-RELATED"/>
    <property type="match status" value="1"/>
</dbReference>
<keyword evidence="12" id="KW-1185">Reference proteome</keyword>
<dbReference type="InterPro" id="IPR007691">
    <property type="entry name" value="LpxD"/>
</dbReference>
<dbReference type="InterPro" id="IPR001451">
    <property type="entry name" value="Hexapep"/>
</dbReference>
<evidence type="ECO:0000256" key="1">
    <source>
        <dbReference type="ARBA" id="ARBA00022516"/>
    </source>
</evidence>
<reference evidence="11 12" key="1">
    <citation type="submission" date="2024-06" db="EMBL/GenBank/DDBJ databases">
        <authorList>
            <person name="Li F."/>
        </authorList>
    </citation>
    <scope>NUCLEOTIDE SEQUENCE [LARGE SCALE GENOMIC DNA]</scope>
    <source>
        <strain evidence="11 12">GXAS 311</strain>
    </source>
</reference>
<evidence type="ECO:0000259" key="9">
    <source>
        <dbReference type="Pfam" id="PF04613"/>
    </source>
</evidence>
<evidence type="ECO:0000256" key="3">
    <source>
        <dbReference type="ARBA" id="ARBA00022679"/>
    </source>
</evidence>
<evidence type="ECO:0000256" key="2">
    <source>
        <dbReference type="ARBA" id="ARBA00022556"/>
    </source>
</evidence>
<keyword evidence="2 7" id="KW-0441">Lipid A biosynthesis</keyword>
<evidence type="ECO:0000256" key="5">
    <source>
        <dbReference type="ARBA" id="ARBA00023098"/>
    </source>
</evidence>
<sequence>MTAKVFTVAQIARLLDADFVGDGDYQIITLAPLDEAGEHDISFLSNPKLKEQLNTTQAGCVLLSHDVREHTLKNAIYVKDPYLGFAKVAQELDTTPKPLPGIAESAIINKNVTIEAGVSIGAGVVIEEGVFIGADSIIEANCVIGRQAKVGQKCRLYANVTVYHQVEIGDGCILQSGAIIGSDGFGYANEKGTWIRIPQTGRVILGKDVDVGANACIDRGALKDTIIGDGVKIDNLCHIAHNVVIGEHTAMAGFTGIAGSATIGHHCTFSGRSSILGHLSIAPGTHVTACSLINRSNKEPGVFSSGTGMQDNKTWRKNVARFRQLDEMAKQLKKLEKELSILKGETKS</sequence>
<keyword evidence="6 7" id="KW-0012">Acyltransferase</keyword>
<dbReference type="RefSeq" id="WP_353874314.1">
    <property type="nucleotide sequence ID" value="NZ_JBEVCJ010000005.1"/>
</dbReference>
<comment type="subunit">
    <text evidence="7">Homotrimer.</text>
</comment>
<comment type="function">
    <text evidence="7">Catalyzes the N-acylation of UDP-3-O-acylglucosamine using 3-hydroxyacyl-ACP as the acyl donor. Is involved in the biosynthesis of lipid A, a phosphorylated glycolipid that anchors the lipopolysaccharide to the outer membrane of the cell.</text>
</comment>
<dbReference type="CDD" id="cd03352">
    <property type="entry name" value="LbH_LpxD"/>
    <property type="match status" value="1"/>
</dbReference>
<dbReference type="Pfam" id="PF00132">
    <property type="entry name" value="Hexapep"/>
    <property type="match status" value="1"/>
</dbReference>
<dbReference type="Gene3D" id="1.20.5.170">
    <property type="match status" value="1"/>
</dbReference>
<evidence type="ECO:0000259" key="10">
    <source>
        <dbReference type="Pfam" id="PF25087"/>
    </source>
</evidence>
<dbReference type="Gene3D" id="3.40.1390.10">
    <property type="entry name" value="MurE/MurF, N-terminal domain"/>
    <property type="match status" value="1"/>
</dbReference>
<dbReference type="NCBIfam" id="NF002060">
    <property type="entry name" value="PRK00892.1"/>
    <property type="match status" value="1"/>
</dbReference>
<comment type="caution">
    <text evidence="11">The sequence shown here is derived from an EMBL/GenBank/DDBJ whole genome shotgun (WGS) entry which is preliminary data.</text>
</comment>
<keyword evidence="5 7" id="KW-0443">Lipid metabolism</keyword>
<dbReference type="InterPro" id="IPR020573">
    <property type="entry name" value="UDP_GlcNAc_AcTrfase_non-rep"/>
</dbReference>
<dbReference type="InterPro" id="IPR011004">
    <property type="entry name" value="Trimer_LpxA-like_sf"/>
</dbReference>
<feature type="coiled-coil region" evidence="8">
    <location>
        <begin position="318"/>
        <end position="345"/>
    </location>
</feature>
<comment type="similarity">
    <text evidence="7">Belongs to the transferase hexapeptide repeat family. LpxD subfamily.</text>
</comment>
<proteinExistence type="inferred from homology"/>
<organism evidence="11 12">
    <name type="scientific">Aliikangiella maris</name>
    <dbReference type="NCBI Taxonomy" id="3162458"/>
    <lineage>
        <taxon>Bacteria</taxon>
        <taxon>Pseudomonadati</taxon>
        <taxon>Pseudomonadota</taxon>
        <taxon>Gammaproteobacteria</taxon>
        <taxon>Oceanospirillales</taxon>
        <taxon>Pleioneaceae</taxon>
        <taxon>Aliikangiella</taxon>
    </lineage>
</organism>
<dbReference type="Pfam" id="PF04613">
    <property type="entry name" value="LpxD"/>
    <property type="match status" value="1"/>
</dbReference>
<keyword evidence="8" id="KW-0175">Coiled coil</keyword>
<evidence type="ECO:0000256" key="8">
    <source>
        <dbReference type="SAM" id="Coils"/>
    </source>
</evidence>
<dbReference type="NCBIfam" id="TIGR01853">
    <property type="entry name" value="lipid_A_lpxD"/>
    <property type="match status" value="1"/>
</dbReference>
<gene>
    <name evidence="7 11" type="primary">lpxD</name>
    <name evidence="11" type="ORF">ABVT43_06270</name>
</gene>
<dbReference type="Proteomes" id="UP001548189">
    <property type="component" value="Unassembled WGS sequence"/>
</dbReference>
<dbReference type="GO" id="GO:0103118">
    <property type="term" value="F:UDP-3-O-[(3R)-3-hydroxyacyl]-glucosamine N-acyltransferase activity"/>
    <property type="evidence" value="ECO:0007669"/>
    <property type="project" value="UniProtKB-EC"/>
</dbReference>
<evidence type="ECO:0000256" key="7">
    <source>
        <dbReference type="HAMAP-Rule" id="MF_00523"/>
    </source>
</evidence>
<dbReference type="Pfam" id="PF25087">
    <property type="entry name" value="GMPPB_C"/>
    <property type="match status" value="1"/>
</dbReference>
<keyword evidence="3 7" id="KW-0808">Transferase</keyword>
<dbReference type="HAMAP" id="MF_00523">
    <property type="entry name" value="LpxD"/>
    <property type="match status" value="1"/>
</dbReference>
<feature type="active site" description="Proton acceptor" evidence="7">
    <location>
        <position position="241"/>
    </location>
</feature>
<protein>
    <recommendedName>
        <fullName evidence="7">UDP-3-O-acylglucosamine N-acyltransferase</fullName>
        <ecNumber evidence="7">2.3.1.191</ecNumber>
    </recommendedName>
</protein>
<keyword evidence="4 7" id="KW-0677">Repeat</keyword>
<feature type="domain" description="Mannose-1-phosphate guanyltransferase C-terminal" evidence="10">
    <location>
        <begin position="124"/>
        <end position="219"/>
    </location>
</feature>
<keyword evidence="1 7" id="KW-0444">Lipid biosynthesis</keyword>
<dbReference type="SUPFAM" id="SSF51161">
    <property type="entry name" value="Trimeric LpxA-like enzymes"/>
    <property type="match status" value="1"/>
</dbReference>
<name>A0ABV2BS13_9GAMM</name>
<feature type="domain" description="UDP-3-O-[3-hydroxymyristoyl] glucosamine N-acyltransferase non-repeat region" evidence="9">
    <location>
        <begin position="25"/>
        <end position="90"/>
    </location>
</feature>
<comment type="catalytic activity">
    <reaction evidence="7">
        <text>a UDP-3-O-[(3R)-3-hydroxyacyl]-alpha-D-glucosamine + a (3R)-hydroxyacyl-[ACP] = a UDP-2-N,3-O-bis[(3R)-3-hydroxyacyl]-alpha-D-glucosamine + holo-[ACP] + H(+)</text>
        <dbReference type="Rhea" id="RHEA:53836"/>
        <dbReference type="Rhea" id="RHEA-COMP:9685"/>
        <dbReference type="Rhea" id="RHEA-COMP:9945"/>
        <dbReference type="ChEBI" id="CHEBI:15378"/>
        <dbReference type="ChEBI" id="CHEBI:64479"/>
        <dbReference type="ChEBI" id="CHEBI:78827"/>
        <dbReference type="ChEBI" id="CHEBI:137740"/>
        <dbReference type="ChEBI" id="CHEBI:137748"/>
        <dbReference type="EC" id="2.3.1.191"/>
    </reaction>
</comment>
<evidence type="ECO:0000313" key="11">
    <source>
        <dbReference type="EMBL" id="MET1254721.1"/>
    </source>
</evidence>
<dbReference type="EC" id="2.3.1.191" evidence="7"/>
<evidence type="ECO:0000313" key="12">
    <source>
        <dbReference type="Proteomes" id="UP001548189"/>
    </source>
</evidence>